<reference evidence="1" key="1">
    <citation type="submission" date="2020-08" db="EMBL/GenBank/DDBJ databases">
        <title>Phytoplasma sp. strain PR08 associated with Phyllody Disease of Parthenium hysterophorus.</title>
        <authorList>
            <person name="Kirdat K."/>
            <person name="Tiwarekar B."/>
            <person name="Yadav A."/>
        </authorList>
    </citation>
    <scope>NUCLEOTIDE SEQUENCE [LARGE SCALE GENOMIC DNA]</scope>
    <source>
        <strain evidence="1">PR08</strain>
    </source>
</reference>
<dbReference type="EMBL" id="CP060385">
    <property type="protein sequence ID" value="QOX89605.1"/>
    <property type="molecule type" value="Genomic_DNA"/>
</dbReference>
<dbReference type="GO" id="GO:0070475">
    <property type="term" value="P:rRNA base methylation"/>
    <property type="evidence" value="ECO:0007669"/>
    <property type="project" value="TreeGrafter"/>
</dbReference>
<dbReference type="Gene3D" id="3.40.50.150">
    <property type="entry name" value="Vaccinia Virus protein VP39"/>
    <property type="match status" value="1"/>
</dbReference>
<dbReference type="GO" id="GO:0071424">
    <property type="term" value="F:rRNA (cytosine-N4-)-methyltransferase activity"/>
    <property type="evidence" value="ECO:0007669"/>
    <property type="project" value="TreeGrafter"/>
</dbReference>
<dbReference type="Pfam" id="PF01795">
    <property type="entry name" value="Methyltransf_5"/>
    <property type="match status" value="1"/>
</dbReference>
<dbReference type="AlphaFoldDB" id="A0A7S7JMI5"/>
<proteinExistence type="predicted"/>
<protein>
    <submittedName>
        <fullName evidence="1">16S rRNA (Cytosine(1402)-N(4))-methyltransferase</fullName>
        <ecNumber evidence="1">2.1.1.199</ecNumber>
    </submittedName>
</protein>
<dbReference type="InterPro" id="IPR002903">
    <property type="entry name" value="RsmH"/>
</dbReference>
<dbReference type="EC" id="2.1.1.199" evidence="1"/>
<accession>A0A7S7JMI5</accession>
<keyword evidence="1" id="KW-0808">Transferase</keyword>
<dbReference type="PANTHER" id="PTHR11265">
    <property type="entry name" value="S-ADENOSYL-METHYLTRANSFERASE MRAW"/>
    <property type="match status" value="1"/>
</dbReference>
<name>A0A7S7JMI5_9MOLU</name>
<organism evidence="1">
    <name type="scientific">Candidatus Phytoplasma australasiaticum subsp. australasiaticum</name>
    <dbReference type="NCBI Taxonomy" id="2832407"/>
    <lineage>
        <taxon>Bacteria</taxon>
        <taxon>Bacillati</taxon>
        <taxon>Mycoplasmatota</taxon>
        <taxon>Mollicutes</taxon>
        <taxon>Acholeplasmatales</taxon>
        <taxon>Acholeplasmataceae</taxon>
        <taxon>Candidatus Phytoplasma</taxon>
        <taxon>16SrII (Peanut WB group)</taxon>
        <taxon>Candidatus Phytoplasma australasiaticum</taxon>
    </lineage>
</organism>
<dbReference type="PROSITE" id="PS51257">
    <property type="entry name" value="PROKAR_LIPOPROTEIN"/>
    <property type="match status" value="1"/>
</dbReference>
<dbReference type="SUPFAM" id="SSF53335">
    <property type="entry name" value="S-adenosyl-L-methionine-dependent methyltransferases"/>
    <property type="match status" value="1"/>
</dbReference>
<dbReference type="PANTHER" id="PTHR11265:SF0">
    <property type="entry name" value="12S RRNA N4-METHYLCYTIDINE METHYLTRANSFERASE"/>
    <property type="match status" value="1"/>
</dbReference>
<sequence>MITFTWRKSFNICNQILGAGCLETCLSGSVGANCEYESKLSIHFLNRVNLSRFKIIKKGGIIVVISFNSLEDRLVKHFFKKNSSNDAILSRLPIQQQYLPIPALRIINKKVLRPSAEEQAFNSCSRSAKLRAAIKNI</sequence>
<gene>
    <name evidence="1" type="primary">mraW</name>
    <name evidence="1" type="ORF">H7685_03010</name>
</gene>
<dbReference type="InterPro" id="IPR029063">
    <property type="entry name" value="SAM-dependent_MTases_sf"/>
</dbReference>
<keyword evidence="1" id="KW-0489">Methyltransferase</keyword>
<evidence type="ECO:0000313" key="1">
    <source>
        <dbReference type="EMBL" id="QOX89605.1"/>
    </source>
</evidence>